<gene>
    <name evidence="3" type="ORF">SAMN05444580_12215</name>
</gene>
<dbReference type="PANTHER" id="PTHR32015:SF1">
    <property type="entry name" value="LIPASE"/>
    <property type="match status" value="1"/>
</dbReference>
<dbReference type="Proteomes" id="UP000199417">
    <property type="component" value="Unassembled WGS sequence"/>
</dbReference>
<dbReference type="SUPFAM" id="SSF53474">
    <property type="entry name" value="alpha/beta-Hydrolases"/>
    <property type="match status" value="1"/>
</dbReference>
<sequence>MTTRLRAATTSLATIALLTLGATLMPTATASAQLGSSGSAGGATDPNDYKCKSTQHERPVVLVHGTNMDWQGTWPVLKTALEGDNYCTFVFNYGGRTVIDKDGKLATEWGTGPIEDSAKELNTFIEKVRSETKSAQVDVVGHSQGGTMTRQYLRFLGGAERHTVHTLAMLAPSTHGSDLDGKFPNEAATKAAGLPVAFQQQTVGSSFLTALNADNKETFPGIEYTVIASNTDKIITPTPPKVPTNPAFLIPAPGTEGSVHNITVQDACNDPGLEISHAGESTAGDPTGMLNHPAPLFLVRKALDPTLAGPVPC</sequence>
<dbReference type="AlphaFoldDB" id="A0A1G7E2U8"/>
<evidence type="ECO:0000256" key="1">
    <source>
        <dbReference type="SAM" id="MobiDB-lite"/>
    </source>
</evidence>
<evidence type="ECO:0000256" key="2">
    <source>
        <dbReference type="SAM" id="SignalP"/>
    </source>
</evidence>
<evidence type="ECO:0000313" key="4">
    <source>
        <dbReference type="Proteomes" id="UP000199417"/>
    </source>
</evidence>
<dbReference type="InterPro" id="IPR029058">
    <property type="entry name" value="AB_hydrolase_fold"/>
</dbReference>
<name>A0A1G7E2U8_9NOCA</name>
<keyword evidence="2" id="KW-0732">Signal</keyword>
<dbReference type="GO" id="GO:0016042">
    <property type="term" value="P:lipid catabolic process"/>
    <property type="evidence" value="ECO:0007669"/>
    <property type="project" value="InterPro"/>
</dbReference>
<protein>
    <submittedName>
        <fullName evidence="3">Lipase (Class 2)</fullName>
    </submittedName>
</protein>
<accession>A0A1G7E2U8</accession>
<proteinExistence type="predicted"/>
<feature type="region of interest" description="Disordered" evidence="1">
    <location>
        <begin position="33"/>
        <end position="52"/>
    </location>
</feature>
<dbReference type="GO" id="GO:0016298">
    <property type="term" value="F:lipase activity"/>
    <property type="evidence" value="ECO:0007669"/>
    <property type="project" value="TreeGrafter"/>
</dbReference>
<dbReference type="RefSeq" id="WP_169888513.1">
    <property type="nucleotide sequence ID" value="NZ_FNAB01000022.1"/>
</dbReference>
<dbReference type="PANTHER" id="PTHR32015">
    <property type="entry name" value="FASTING INDUCED LIPASE"/>
    <property type="match status" value="1"/>
</dbReference>
<feature type="signal peptide" evidence="2">
    <location>
        <begin position="1"/>
        <end position="32"/>
    </location>
</feature>
<dbReference type="InterPro" id="IPR002918">
    <property type="entry name" value="Lipase_EstA/Esterase_EstB"/>
</dbReference>
<keyword evidence="4" id="KW-1185">Reference proteome</keyword>
<organism evidence="3 4">
    <name type="scientific">Rhodococcus tukisamuensis</name>
    <dbReference type="NCBI Taxonomy" id="168276"/>
    <lineage>
        <taxon>Bacteria</taxon>
        <taxon>Bacillati</taxon>
        <taxon>Actinomycetota</taxon>
        <taxon>Actinomycetes</taxon>
        <taxon>Mycobacteriales</taxon>
        <taxon>Nocardiaceae</taxon>
        <taxon>Rhodococcus</taxon>
    </lineage>
</organism>
<dbReference type="Gene3D" id="3.40.50.1820">
    <property type="entry name" value="alpha/beta hydrolase"/>
    <property type="match status" value="1"/>
</dbReference>
<evidence type="ECO:0000313" key="3">
    <source>
        <dbReference type="EMBL" id="SDE57952.1"/>
    </source>
</evidence>
<dbReference type="Pfam" id="PF01674">
    <property type="entry name" value="Lipase_2"/>
    <property type="match status" value="1"/>
</dbReference>
<reference evidence="3 4" key="1">
    <citation type="submission" date="2016-10" db="EMBL/GenBank/DDBJ databases">
        <authorList>
            <person name="de Groot N.N."/>
        </authorList>
    </citation>
    <scope>NUCLEOTIDE SEQUENCE [LARGE SCALE GENOMIC DNA]</scope>
    <source>
        <strain evidence="3 4">JCM 11308</strain>
    </source>
</reference>
<feature type="chain" id="PRO_5011466371" evidence="2">
    <location>
        <begin position="33"/>
        <end position="313"/>
    </location>
</feature>
<dbReference type="STRING" id="168276.SAMN05444580_12215"/>
<dbReference type="EMBL" id="FNAB01000022">
    <property type="protein sequence ID" value="SDE57952.1"/>
    <property type="molecule type" value="Genomic_DNA"/>
</dbReference>